<dbReference type="AlphaFoldDB" id="A0A446CMK9"/>
<dbReference type="GO" id="GO:0004040">
    <property type="term" value="F:amidase activity"/>
    <property type="evidence" value="ECO:0007669"/>
    <property type="project" value="UniProtKB-EC"/>
</dbReference>
<accession>A0A446CMK9</accession>
<dbReference type="InterPro" id="IPR000120">
    <property type="entry name" value="Amidase"/>
</dbReference>
<feature type="domain" description="Amidase" evidence="2">
    <location>
        <begin position="29"/>
        <end position="412"/>
    </location>
</feature>
<dbReference type="PANTHER" id="PTHR11895:SF151">
    <property type="entry name" value="GLUTAMYL-TRNA(GLN) AMIDOTRANSFERASE SUBUNIT A"/>
    <property type="match status" value="1"/>
</dbReference>
<sequence length="427" mass="43869">MPLAPFPSSVVDIARRVRSGEAGPLAAARQSLAAIAREDARIQAWSHVLPAARLDAADPAGIAAGALAGVPIGIKDVIDVADMPTGFGAPALAPGAAAFDACAVGMLRAAGAVPVGKTVTAEFAFRTPGPTRNPHAPAHTPGGSSSGSAAAVAAGMVPAALGTQTGGSMIRPAAFCGVVGFKPSFGRVFRDGMKLTCESLDTIGWYTNGVEDAQAIADVLLGDAGPEGPGDRPPTIAVQLGNPRASLSAESRDEIARACAALRAHGVQCVPVEAERETALLLQAHDVIMHYEFARSLAPVAERRGEALSAALRQAVAHGLAIGAGQYREMRDAQASLRQGWRALYGGADAVLTPSTPGPAPRGLDHTGDASFNKIWSVLGWPCLHLPTAFNRAGLPLGMQLVGDWEGDRALLALGRKLHHLLIQQGE</sequence>
<dbReference type="PANTHER" id="PTHR11895">
    <property type="entry name" value="TRANSAMIDASE"/>
    <property type="match status" value="1"/>
</dbReference>
<gene>
    <name evidence="3" type="primary">amiD_4</name>
    <name evidence="3" type="ORF">AVE30378_03338</name>
</gene>
<reference evidence="3 4" key="1">
    <citation type="submission" date="2018-07" db="EMBL/GenBank/DDBJ databases">
        <authorList>
            <person name="Peeters C."/>
        </authorList>
    </citation>
    <scope>NUCLEOTIDE SEQUENCE [LARGE SCALE GENOMIC DNA]</scope>
    <source>
        <strain evidence="3 4">LMG 30378</strain>
    </source>
</reference>
<dbReference type="InterPro" id="IPR023631">
    <property type="entry name" value="Amidase_dom"/>
</dbReference>
<feature type="region of interest" description="Disordered" evidence="1">
    <location>
        <begin position="127"/>
        <end position="149"/>
    </location>
</feature>
<organism evidence="3 4">
    <name type="scientific">Achromobacter veterisilvae</name>
    <dbReference type="NCBI Taxonomy" id="2069367"/>
    <lineage>
        <taxon>Bacteria</taxon>
        <taxon>Pseudomonadati</taxon>
        <taxon>Pseudomonadota</taxon>
        <taxon>Betaproteobacteria</taxon>
        <taxon>Burkholderiales</taxon>
        <taxon>Alcaligenaceae</taxon>
        <taxon>Achromobacter</taxon>
    </lineage>
</organism>
<dbReference type="EMBL" id="UFQC01000017">
    <property type="protein sequence ID" value="SSW69129.1"/>
    <property type="molecule type" value="Genomic_DNA"/>
</dbReference>
<dbReference type="OrthoDB" id="8641877at2"/>
<evidence type="ECO:0000313" key="3">
    <source>
        <dbReference type="EMBL" id="SSW69129.1"/>
    </source>
</evidence>
<keyword evidence="3" id="KW-0378">Hydrolase</keyword>
<dbReference type="SUPFAM" id="SSF75304">
    <property type="entry name" value="Amidase signature (AS) enzymes"/>
    <property type="match status" value="1"/>
</dbReference>
<evidence type="ECO:0000256" key="1">
    <source>
        <dbReference type="SAM" id="MobiDB-lite"/>
    </source>
</evidence>
<dbReference type="Gene3D" id="3.90.1300.10">
    <property type="entry name" value="Amidase signature (AS) domain"/>
    <property type="match status" value="1"/>
</dbReference>
<dbReference type="Pfam" id="PF01425">
    <property type="entry name" value="Amidase"/>
    <property type="match status" value="1"/>
</dbReference>
<dbReference type="Proteomes" id="UP000289465">
    <property type="component" value="Unassembled WGS sequence"/>
</dbReference>
<dbReference type="InterPro" id="IPR036928">
    <property type="entry name" value="AS_sf"/>
</dbReference>
<dbReference type="EC" id="3.5.1.4" evidence="3"/>
<evidence type="ECO:0000259" key="2">
    <source>
        <dbReference type="Pfam" id="PF01425"/>
    </source>
</evidence>
<dbReference type="RefSeq" id="WP_129242019.1">
    <property type="nucleotide sequence ID" value="NZ_UFQC01000017.1"/>
</dbReference>
<name>A0A446CMK9_9BURK</name>
<proteinExistence type="predicted"/>
<evidence type="ECO:0000313" key="4">
    <source>
        <dbReference type="Proteomes" id="UP000289465"/>
    </source>
</evidence>
<protein>
    <submittedName>
        <fullName evidence="3">Amidase AmiD</fullName>
        <ecNumber evidence="3">3.5.1.4</ecNumber>
    </submittedName>
</protein>
<feature type="compositionally biased region" description="Low complexity" evidence="1">
    <location>
        <begin position="136"/>
        <end position="149"/>
    </location>
</feature>